<dbReference type="SUPFAM" id="SSF53474">
    <property type="entry name" value="alpha/beta-Hydrolases"/>
    <property type="match status" value="1"/>
</dbReference>
<dbReference type="PRINTS" id="PR00414">
    <property type="entry name" value="PPTHIESTRASE"/>
</dbReference>
<dbReference type="EC" id="3.1.2.22" evidence="1"/>
<sequence length="277" mass="32352">MRVYIKNYQLSYGMAWGIVITLQRLQNYLNYYLNDRNNGFFGDVNEQIKLVAEQLSKDPKLADGFNAIGFSQGGLFLRAYIERYNIPPVSNLITFGTPHYGISSFYCPSSVYVCKILDYFIKHSLLSCWVKKNVIVAQYYRDTSDMDSYLVYNPFLPDVNNERQIKNATYAKNLASLESFVMVEFENDRVIIPKGSSHFNDYDKNEDKIIFLKDTALYNEDWLGLKLLDNKGALVEMTIPGEHMEINYETFLYIVKKYFTNSTKFEHIVQWQTEDDL</sequence>
<evidence type="ECO:0000256" key="1">
    <source>
        <dbReference type="ARBA" id="ARBA00012423"/>
    </source>
</evidence>
<dbReference type="PANTHER" id="PTHR11247">
    <property type="entry name" value="PALMITOYL-PROTEIN THIOESTERASE/DOLICHYLDIPHOSPHATASE 1"/>
    <property type="match status" value="1"/>
</dbReference>
<reference evidence="8" key="1">
    <citation type="submission" date="2020-06" db="EMBL/GenBank/DDBJ databases">
        <title>Genomes of multiple members of Pneumocystis genus reveal paths to human pathogen Pneumocystis jirovecii.</title>
        <authorList>
            <person name="Cisse O.H."/>
            <person name="Ma L."/>
            <person name="Dekker J."/>
            <person name="Khil P."/>
            <person name="Jo J."/>
            <person name="Brenchley J."/>
            <person name="Blair R."/>
            <person name="Pahar B."/>
            <person name="Chabe M."/>
            <person name="Van Rompay K.A."/>
            <person name="Keesler R."/>
            <person name="Sukura A."/>
            <person name="Hirsch V."/>
            <person name="Kutty G."/>
            <person name="Liu Y."/>
            <person name="Peng L."/>
            <person name="Chen J."/>
            <person name="Song J."/>
            <person name="Weissenbacher-Lang C."/>
            <person name="Xu J."/>
            <person name="Upham N.S."/>
            <person name="Stajich J.E."/>
            <person name="Cuomo C.A."/>
            <person name="Cushion M.T."/>
            <person name="Kovacs J.A."/>
        </authorList>
    </citation>
    <scope>NUCLEOTIDE SEQUENCE</scope>
    <source>
        <strain evidence="8">2A</strain>
    </source>
</reference>
<evidence type="ECO:0000313" key="9">
    <source>
        <dbReference type="Proteomes" id="UP000663699"/>
    </source>
</evidence>
<dbReference type="Proteomes" id="UP000663699">
    <property type="component" value="Chromosome 1"/>
</dbReference>
<keyword evidence="4" id="KW-0378">Hydrolase</keyword>
<gene>
    <name evidence="8" type="ORF">MERGE_000218</name>
</gene>
<dbReference type="InterPro" id="IPR029058">
    <property type="entry name" value="AB_hydrolase_fold"/>
</dbReference>
<name>A0A899FTQ9_9ASCO</name>
<dbReference type="InterPro" id="IPR002472">
    <property type="entry name" value="Palm_thioest"/>
</dbReference>
<evidence type="ECO:0000256" key="2">
    <source>
        <dbReference type="ARBA" id="ARBA00014212"/>
    </source>
</evidence>
<keyword evidence="3" id="KW-0732">Signal</keyword>
<accession>A0A899FTQ9</accession>
<dbReference type="Pfam" id="PF02089">
    <property type="entry name" value="Palm_thioest"/>
    <property type="match status" value="1"/>
</dbReference>
<protein>
    <recommendedName>
        <fullName evidence="2">Palmitoyl-protein thioesterase 1</fullName>
        <ecNumber evidence="1">3.1.2.22</ecNumber>
    </recommendedName>
    <alternativeName>
        <fullName evidence="7">Palmitoyl-protein hydrolase 1</fullName>
    </alternativeName>
</protein>
<keyword evidence="6" id="KW-0325">Glycoprotein</keyword>
<evidence type="ECO:0000313" key="8">
    <source>
        <dbReference type="EMBL" id="QSL64063.1"/>
    </source>
</evidence>
<dbReference type="AlphaFoldDB" id="A0A899FTQ9"/>
<proteinExistence type="predicted"/>
<evidence type="ECO:0000256" key="3">
    <source>
        <dbReference type="ARBA" id="ARBA00022729"/>
    </source>
</evidence>
<dbReference type="Gene3D" id="3.40.50.1820">
    <property type="entry name" value="alpha/beta hydrolase"/>
    <property type="match status" value="1"/>
</dbReference>
<dbReference type="GO" id="GO:0008474">
    <property type="term" value="F:palmitoyl-(protein) hydrolase activity"/>
    <property type="evidence" value="ECO:0007669"/>
    <property type="project" value="UniProtKB-EC"/>
</dbReference>
<keyword evidence="9" id="KW-1185">Reference proteome</keyword>
<keyword evidence="5" id="KW-1015">Disulfide bond</keyword>
<evidence type="ECO:0000256" key="5">
    <source>
        <dbReference type="ARBA" id="ARBA00023157"/>
    </source>
</evidence>
<organism evidence="8 9">
    <name type="scientific">Pneumocystis wakefieldiae</name>
    <dbReference type="NCBI Taxonomy" id="38082"/>
    <lineage>
        <taxon>Eukaryota</taxon>
        <taxon>Fungi</taxon>
        <taxon>Dikarya</taxon>
        <taxon>Ascomycota</taxon>
        <taxon>Taphrinomycotina</taxon>
        <taxon>Pneumocystomycetes</taxon>
        <taxon>Pneumocystaceae</taxon>
        <taxon>Pneumocystis</taxon>
    </lineage>
</organism>
<evidence type="ECO:0000256" key="4">
    <source>
        <dbReference type="ARBA" id="ARBA00022801"/>
    </source>
</evidence>
<dbReference type="EMBL" id="CP054532">
    <property type="protein sequence ID" value="QSL64063.1"/>
    <property type="molecule type" value="Genomic_DNA"/>
</dbReference>
<dbReference type="PANTHER" id="PTHR11247:SF8">
    <property type="entry name" value="PALMITOYL-PROTEIN THIOESTERASE 1"/>
    <property type="match status" value="1"/>
</dbReference>
<evidence type="ECO:0000256" key="6">
    <source>
        <dbReference type="ARBA" id="ARBA00023180"/>
    </source>
</evidence>
<evidence type="ECO:0000256" key="7">
    <source>
        <dbReference type="ARBA" id="ARBA00031934"/>
    </source>
</evidence>
<dbReference type="OrthoDB" id="10263094at2759"/>